<feature type="compositionally biased region" description="Basic and acidic residues" evidence="1">
    <location>
        <begin position="52"/>
        <end position="76"/>
    </location>
</feature>
<protein>
    <submittedName>
        <fullName evidence="2">Uncharacterized protein</fullName>
    </submittedName>
</protein>
<dbReference type="EMBL" id="BOOR01000006">
    <property type="protein sequence ID" value="GII52549.1"/>
    <property type="molecule type" value="Genomic_DNA"/>
</dbReference>
<feature type="compositionally biased region" description="Acidic residues" evidence="1">
    <location>
        <begin position="97"/>
        <end position="112"/>
    </location>
</feature>
<name>A0A8J3XTV3_9ACTN</name>
<accession>A0A8J3XTV3</accession>
<evidence type="ECO:0000313" key="2">
    <source>
        <dbReference type="EMBL" id="GII52549.1"/>
    </source>
</evidence>
<gene>
    <name evidence="2" type="ORF">Pth03_09380</name>
</gene>
<evidence type="ECO:0000256" key="1">
    <source>
        <dbReference type="SAM" id="MobiDB-lite"/>
    </source>
</evidence>
<dbReference type="Proteomes" id="UP000605992">
    <property type="component" value="Unassembled WGS sequence"/>
</dbReference>
<organism evidence="2 3">
    <name type="scientific">Planotetraspora thailandica</name>
    <dbReference type="NCBI Taxonomy" id="487172"/>
    <lineage>
        <taxon>Bacteria</taxon>
        <taxon>Bacillati</taxon>
        <taxon>Actinomycetota</taxon>
        <taxon>Actinomycetes</taxon>
        <taxon>Streptosporangiales</taxon>
        <taxon>Streptosporangiaceae</taxon>
        <taxon>Planotetraspora</taxon>
    </lineage>
</organism>
<feature type="region of interest" description="Disordered" evidence="1">
    <location>
        <begin position="32"/>
        <end position="112"/>
    </location>
</feature>
<evidence type="ECO:0000313" key="3">
    <source>
        <dbReference type="Proteomes" id="UP000605992"/>
    </source>
</evidence>
<sequence>MGIRFGGRGETPPGFRIFIPRLLPEDFRLSTMANMTDPEPQPQHHHSLSELISEHHERAVRRHEEEALAEAAERAGFDLGTDIGHPTAQQTPAGYDVETDLGVDNEPPELRP</sequence>
<comment type="caution">
    <text evidence="2">The sequence shown here is derived from an EMBL/GenBank/DDBJ whole genome shotgun (WGS) entry which is preliminary data.</text>
</comment>
<dbReference type="AlphaFoldDB" id="A0A8J3XTV3"/>
<keyword evidence="3" id="KW-1185">Reference proteome</keyword>
<reference evidence="2" key="1">
    <citation type="submission" date="2021-01" db="EMBL/GenBank/DDBJ databases">
        <title>Whole genome shotgun sequence of Planotetraspora thailandica NBRC 104271.</title>
        <authorList>
            <person name="Komaki H."/>
            <person name="Tamura T."/>
        </authorList>
    </citation>
    <scope>NUCLEOTIDE SEQUENCE</scope>
    <source>
        <strain evidence="2">NBRC 104271</strain>
    </source>
</reference>
<proteinExistence type="predicted"/>